<evidence type="ECO:0000313" key="14">
    <source>
        <dbReference type="EMBL" id="KAH3798376.1"/>
    </source>
</evidence>
<comment type="subcellular location">
    <subcellularLocation>
        <location evidence="1">Nucleus</location>
    </subcellularLocation>
</comment>
<dbReference type="FunFam" id="3.30.160.60:FF:001732">
    <property type="entry name" value="Zgc:162936"/>
    <property type="match status" value="1"/>
</dbReference>
<keyword evidence="9" id="KW-0804">Transcription</keyword>
<feature type="region of interest" description="Disordered" evidence="12">
    <location>
        <begin position="32"/>
        <end position="51"/>
    </location>
</feature>
<dbReference type="EMBL" id="JAIWYP010000007">
    <property type="protein sequence ID" value="KAH3798376.1"/>
    <property type="molecule type" value="Genomic_DNA"/>
</dbReference>
<feature type="domain" description="C2H2-type" evidence="13">
    <location>
        <begin position="579"/>
        <end position="606"/>
    </location>
</feature>
<keyword evidence="7" id="KW-0805">Transcription regulation</keyword>
<evidence type="ECO:0000256" key="10">
    <source>
        <dbReference type="ARBA" id="ARBA00023242"/>
    </source>
</evidence>
<dbReference type="InterPro" id="IPR051967">
    <property type="entry name" value="Krueppel_C2H2-ZF"/>
</dbReference>
<evidence type="ECO:0000256" key="3">
    <source>
        <dbReference type="ARBA" id="ARBA00022723"/>
    </source>
</evidence>
<keyword evidence="6" id="KW-0862">Zinc</keyword>
<dbReference type="SUPFAM" id="SSF57667">
    <property type="entry name" value="beta-beta-alpha zinc fingers"/>
    <property type="match status" value="1"/>
</dbReference>
<feature type="compositionally biased region" description="Basic and acidic residues" evidence="12">
    <location>
        <begin position="543"/>
        <end position="558"/>
    </location>
</feature>
<dbReference type="PROSITE" id="PS00028">
    <property type="entry name" value="ZINC_FINGER_C2H2_1"/>
    <property type="match status" value="2"/>
</dbReference>
<feature type="region of interest" description="Disordered" evidence="12">
    <location>
        <begin position="543"/>
        <end position="567"/>
    </location>
</feature>
<feature type="domain" description="C2H2-type" evidence="13">
    <location>
        <begin position="607"/>
        <end position="629"/>
    </location>
</feature>
<dbReference type="GO" id="GO:0005634">
    <property type="term" value="C:nucleus"/>
    <property type="evidence" value="ECO:0007669"/>
    <property type="project" value="UniProtKB-SubCell"/>
</dbReference>
<sequence length="956" mass="104827">MYKKRKCDTEYNEMGSVTESETGIIKEFESSPNADVNSASSGVGSEITNSDQTLDDVKPVCVKVETDEWYNAAAGLYSACAKSTNGLQEEKHHDENNKDGYHLVHEQSEKTGCLEMDQDVCTSADVKAEQTGHDIRQQDVTRQAGFNSVCVNRKQTPHLNVHQNVHPVFETAKQSVNPNTEQRNITRNGLSSVCGIKKQYINTNTDKETVNDHPKFANIYSIFVMRDQTQLSTGPQYFAIPTNTNYVGVQIEKMNHYCKRYVSMDLKCEKEKSVQQQNPQMESVSHGQVAFGQVKTTANYLPTRSSGSGSLFLNMLATTSANQCPPCANSTYVPTNMNAETSNEETSSTHQLSPSDVSKDADDKLLLAGWYAVPSKNEELLENSNEVVKSRENSSDDFEKIFIERNTGIRKSSDSTQTVCDPGSSSCVVEPRGASVRDTIASVNSKKMSTTANRFKPLCKDDGNFDQPLEKDVELERFFTKQELDKMTFHEQKRLKKIVQNYEIMCDMGLPAIKPDFMKGHAYQAKAAEIVAARSCNMNVDKSVSDSKEDLTPDMERKKQTKGPGKLSQTGLLCAKSQFLCTVCGRQFRFPWQVKRHKRIHTGEKPFKCDVCGKIFNQINSCQRHMMTHKNYLKSISALTAKLPPSVSPQSPSVSRQSPTVSPQSPIVSPQSHSGSFQSPSVSPQSPIVSPKSHSGSFQSPSVSRQSPIVSPQSHSGSFQPPSVSPKSHNGSFQSPSVGPQLPSSFQSPSVSFQSPSVGFQSPSVSFQSPSVGFQSPSVGFQPPSVGPQSPRVSSQSPSVSFQSPSVSTQSPSVGFQSPSVDFQSPSVGFQSPSVGFQSPSVGPQSPSVGHQSTSVSFQSLTVSPQQSSSVSFQSPGVSPQSLLLEKTQENSVKTTVPVLLKPAKRKLDKEDEQVKKVKIVKIAKTLEKDNTEYSLQERNQASCMNLEPPDDDHLL</sequence>
<dbReference type="GO" id="GO:0008270">
    <property type="term" value="F:zinc ion binding"/>
    <property type="evidence" value="ECO:0007669"/>
    <property type="project" value="UniProtKB-KW"/>
</dbReference>
<evidence type="ECO:0000256" key="5">
    <source>
        <dbReference type="ARBA" id="ARBA00022771"/>
    </source>
</evidence>
<evidence type="ECO:0000256" key="9">
    <source>
        <dbReference type="ARBA" id="ARBA00023163"/>
    </source>
</evidence>
<feature type="compositionally biased region" description="Low complexity" evidence="12">
    <location>
        <begin position="838"/>
        <end position="850"/>
    </location>
</feature>
<dbReference type="AlphaFoldDB" id="A0A9D4FI44"/>
<feature type="compositionally biased region" description="Low complexity" evidence="12">
    <location>
        <begin position="644"/>
        <end position="693"/>
    </location>
</feature>
<keyword evidence="8" id="KW-0238">DNA-binding</keyword>
<dbReference type="PANTHER" id="PTHR45925">
    <property type="entry name" value="ZINC FINGER PROTEIN"/>
    <property type="match status" value="1"/>
</dbReference>
<keyword evidence="3" id="KW-0479">Metal-binding</keyword>
<dbReference type="PROSITE" id="PS50157">
    <property type="entry name" value="ZINC_FINGER_C2H2_2"/>
    <property type="match status" value="2"/>
</dbReference>
<gene>
    <name evidence="14" type="ORF">DPMN_151975</name>
</gene>
<feature type="non-terminal residue" evidence="14">
    <location>
        <position position="956"/>
    </location>
</feature>
<feature type="region of interest" description="Disordered" evidence="12">
    <location>
        <begin position="335"/>
        <end position="358"/>
    </location>
</feature>
<dbReference type="GO" id="GO:0045893">
    <property type="term" value="P:positive regulation of DNA-templated transcription"/>
    <property type="evidence" value="ECO:0007669"/>
    <property type="project" value="UniProtKB-ARBA"/>
</dbReference>
<evidence type="ECO:0000256" key="11">
    <source>
        <dbReference type="PROSITE-ProRule" id="PRU00042"/>
    </source>
</evidence>
<evidence type="ECO:0000256" key="4">
    <source>
        <dbReference type="ARBA" id="ARBA00022737"/>
    </source>
</evidence>
<evidence type="ECO:0000256" key="6">
    <source>
        <dbReference type="ARBA" id="ARBA00022833"/>
    </source>
</evidence>
<accession>A0A9D4FI44</accession>
<feature type="compositionally biased region" description="Low complexity" evidence="12">
    <location>
        <begin position="744"/>
        <end position="814"/>
    </location>
</feature>
<keyword evidence="15" id="KW-1185">Reference proteome</keyword>
<reference evidence="14" key="2">
    <citation type="submission" date="2020-11" db="EMBL/GenBank/DDBJ databases">
        <authorList>
            <person name="McCartney M.A."/>
            <person name="Auch B."/>
            <person name="Kono T."/>
            <person name="Mallez S."/>
            <person name="Becker A."/>
            <person name="Gohl D.M."/>
            <person name="Silverstein K.A.T."/>
            <person name="Koren S."/>
            <person name="Bechman K.B."/>
            <person name="Herman A."/>
            <person name="Abrahante J.E."/>
            <person name="Garbe J."/>
        </authorList>
    </citation>
    <scope>NUCLEOTIDE SEQUENCE</scope>
    <source>
        <strain evidence="14">Duluth1</strain>
        <tissue evidence="14">Whole animal</tissue>
    </source>
</reference>
<name>A0A9D4FI44_DREPO</name>
<feature type="region of interest" description="Disordered" evidence="12">
    <location>
        <begin position="643"/>
        <end position="889"/>
    </location>
</feature>
<evidence type="ECO:0000256" key="8">
    <source>
        <dbReference type="ARBA" id="ARBA00023125"/>
    </source>
</evidence>
<evidence type="ECO:0000256" key="2">
    <source>
        <dbReference type="ARBA" id="ARBA00006991"/>
    </source>
</evidence>
<dbReference type="Gene3D" id="3.30.160.60">
    <property type="entry name" value="Classic Zinc Finger"/>
    <property type="match status" value="2"/>
</dbReference>
<feature type="compositionally biased region" description="Polar residues" evidence="12">
    <location>
        <begin position="815"/>
        <end position="837"/>
    </location>
</feature>
<feature type="compositionally biased region" description="Low complexity" evidence="12">
    <location>
        <begin position="859"/>
        <end position="882"/>
    </location>
</feature>
<protein>
    <recommendedName>
        <fullName evidence="13">C2H2-type domain-containing protein</fullName>
    </recommendedName>
</protein>
<keyword evidence="5 11" id="KW-0863">Zinc-finger</keyword>
<keyword evidence="4" id="KW-0677">Repeat</keyword>
<organism evidence="14 15">
    <name type="scientific">Dreissena polymorpha</name>
    <name type="common">Zebra mussel</name>
    <name type="synonym">Mytilus polymorpha</name>
    <dbReference type="NCBI Taxonomy" id="45954"/>
    <lineage>
        <taxon>Eukaryota</taxon>
        <taxon>Metazoa</taxon>
        <taxon>Spiralia</taxon>
        <taxon>Lophotrochozoa</taxon>
        <taxon>Mollusca</taxon>
        <taxon>Bivalvia</taxon>
        <taxon>Autobranchia</taxon>
        <taxon>Heteroconchia</taxon>
        <taxon>Euheterodonta</taxon>
        <taxon>Imparidentia</taxon>
        <taxon>Neoheterodontei</taxon>
        <taxon>Myida</taxon>
        <taxon>Dreissenoidea</taxon>
        <taxon>Dreissenidae</taxon>
        <taxon>Dreissena</taxon>
    </lineage>
</organism>
<evidence type="ECO:0000256" key="7">
    <source>
        <dbReference type="ARBA" id="ARBA00023015"/>
    </source>
</evidence>
<dbReference type="SMART" id="SM00355">
    <property type="entry name" value="ZnF_C2H2"/>
    <property type="match status" value="2"/>
</dbReference>
<evidence type="ECO:0000259" key="13">
    <source>
        <dbReference type="PROSITE" id="PS50157"/>
    </source>
</evidence>
<evidence type="ECO:0000256" key="12">
    <source>
        <dbReference type="SAM" id="MobiDB-lite"/>
    </source>
</evidence>
<dbReference type="PANTHER" id="PTHR45925:SF1">
    <property type="entry name" value="ZINC FINGER PROTEIN 219"/>
    <property type="match status" value="1"/>
</dbReference>
<dbReference type="InterPro" id="IPR036236">
    <property type="entry name" value="Znf_C2H2_sf"/>
</dbReference>
<comment type="similarity">
    <text evidence="2">Belongs to the krueppel C2H2-type zinc-finger protein family.</text>
</comment>
<dbReference type="GO" id="GO:0000981">
    <property type="term" value="F:DNA-binding transcription factor activity, RNA polymerase II-specific"/>
    <property type="evidence" value="ECO:0007669"/>
    <property type="project" value="TreeGrafter"/>
</dbReference>
<dbReference type="InterPro" id="IPR013087">
    <property type="entry name" value="Znf_C2H2_type"/>
</dbReference>
<feature type="compositionally biased region" description="Polar residues" evidence="12">
    <location>
        <begin position="335"/>
        <end position="356"/>
    </location>
</feature>
<reference evidence="14" key="1">
    <citation type="journal article" date="2019" name="bioRxiv">
        <title>The Genome of the Zebra Mussel, Dreissena polymorpha: A Resource for Invasive Species Research.</title>
        <authorList>
            <person name="McCartney M.A."/>
            <person name="Auch B."/>
            <person name="Kono T."/>
            <person name="Mallez S."/>
            <person name="Zhang Y."/>
            <person name="Obille A."/>
            <person name="Becker A."/>
            <person name="Abrahante J.E."/>
            <person name="Garbe J."/>
            <person name="Badalamenti J.P."/>
            <person name="Herman A."/>
            <person name="Mangelson H."/>
            <person name="Liachko I."/>
            <person name="Sullivan S."/>
            <person name="Sone E.D."/>
            <person name="Koren S."/>
            <person name="Silverstein K.A.T."/>
            <person name="Beckman K.B."/>
            <person name="Gohl D.M."/>
        </authorList>
    </citation>
    <scope>NUCLEOTIDE SEQUENCE</scope>
    <source>
        <strain evidence="14">Duluth1</strain>
        <tissue evidence="14">Whole animal</tissue>
    </source>
</reference>
<evidence type="ECO:0000313" key="15">
    <source>
        <dbReference type="Proteomes" id="UP000828390"/>
    </source>
</evidence>
<comment type="caution">
    <text evidence="14">The sequence shown here is derived from an EMBL/GenBank/DDBJ whole genome shotgun (WGS) entry which is preliminary data.</text>
</comment>
<feature type="compositionally biased region" description="Polar residues" evidence="12">
    <location>
        <begin position="694"/>
        <end position="738"/>
    </location>
</feature>
<proteinExistence type="inferred from homology"/>
<dbReference type="GO" id="GO:0005694">
    <property type="term" value="C:chromosome"/>
    <property type="evidence" value="ECO:0007669"/>
    <property type="project" value="UniProtKB-ARBA"/>
</dbReference>
<keyword evidence="10" id="KW-0539">Nucleus</keyword>
<dbReference type="GO" id="GO:0000978">
    <property type="term" value="F:RNA polymerase II cis-regulatory region sequence-specific DNA binding"/>
    <property type="evidence" value="ECO:0007669"/>
    <property type="project" value="TreeGrafter"/>
</dbReference>
<dbReference type="Proteomes" id="UP000828390">
    <property type="component" value="Unassembled WGS sequence"/>
</dbReference>
<evidence type="ECO:0000256" key="1">
    <source>
        <dbReference type="ARBA" id="ARBA00004123"/>
    </source>
</evidence>